<proteinExistence type="predicted"/>
<dbReference type="InterPro" id="IPR048067">
    <property type="entry name" value="BREX_3_BrxF"/>
</dbReference>
<feature type="domain" description="ATPase AAA-type core" evidence="1">
    <location>
        <begin position="24"/>
        <end position="99"/>
    </location>
</feature>
<protein>
    <submittedName>
        <fullName evidence="2">Atpase family associated with various cellular activities (Aaa)</fullName>
    </submittedName>
</protein>
<dbReference type="STRING" id="1679444.PYTT_0540"/>
<dbReference type="Gene3D" id="3.40.50.300">
    <property type="entry name" value="P-loop containing nucleotide triphosphate hydrolases"/>
    <property type="match status" value="1"/>
</dbReference>
<dbReference type="Pfam" id="PF00004">
    <property type="entry name" value="AAA"/>
    <property type="match status" value="1"/>
</dbReference>
<name>A0A1C7PB77_9BACT</name>
<organism evidence="2 3">
    <name type="scientific">Akkermansia glycaniphila</name>
    <dbReference type="NCBI Taxonomy" id="1679444"/>
    <lineage>
        <taxon>Bacteria</taxon>
        <taxon>Pseudomonadati</taxon>
        <taxon>Verrucomicrobiota</taxon>
        <taxon>Verrucomicrobiia</taxon>
        <taxon>Verrucomicrobiales</taxon>
        <taxon>Akkermansiaceae</taxon>
        <taxon>Akkermansia</taxon>
    </lineage>
</organism>
<evidence type="ECO:0000259" key="1">
    <source>
        <dbReference type="Pfam" id="PF00004"/>
    </source>
</evidence>
<accession>A0A1C7PB77</accession>
<dbReference type="NCBIfam" id="NF033453">
    <property type="entry name" value="BREX_3_BrxF"/>
    <property type="match status" value="1"/>
</dbReference>
<evidence type="ECO:0000313" key="3">
    <source>
        <dbReference type="Proteomes" id="UP000176204"/>
    </source>
</evidence>
<dbReference type="PROSITE" id="PS00675">
    <property type="entry name" value="SIGMA54_INTERACT_1"/>
    <property type="match status" value="1"/>
</dbReference>
<dbReference type="EMBL" id="LT629973">
    <property type="protein sequence ID" value="SEH76324.1"/>
    <property type="molecule type" value="Genomic_DNA"/>
</dbReference>
<gene>
    <name evidence="2" type="ORF">PYTT_0540</name>
</gene>
<dbReference type="PATRIC" id="fig|1679444.3.peg.864"/>
<dbReference type="RefSeq" id="WP_067776551.1">
    <property type="nucleotide sequence ID" value="NZ_LIGX01000028.1"/>
</dbReference>
<evidence type="ECO:0000313" key="2">
    <source>
        <dbReference type="EMBL" id="SEH76324.1"/>
    </source>
</evidence>
<dbReference type="KEGG" id="agl:PYTT_0540"/>
<keyword evidence="3" id="KW-1185">Reference proteome</keyword>
<dbReference type="AlphaFoldDB" id="A0A1C7PB77"/>
<dbReference type="SUPFAM" id="SSF52540">
    <property type="entry name" value="P-loop containing nucleoside triphosphate hydrolases"/>
    <property type="match status" value="1"/>
</dbReference>
<dbReference type="GO" id="GO:0016887">
    <property type="term" value="F:ATP hydrolysis activity"/>
    <property type="evidence" value="ECO:0007669"/>
    <property type="project" value="InterPro"/>
</dbReference>
<sequence length="171" mass="18910">MAESIHEKIKRSLQAAEGLYHRLVLLVGETGSGKTDVLREVANEFASSVANVNLTLSRELLELTARQRSLRLPGILDQVVSQSQSPVILDNLEILFDKDLQQDPLRLLQSISRNRSVVASWNGTTHSGKLLYAKHGHPEYRCYDSADVLIVSMDGTATIDSAINKKESEQA</sequence>
<dbReference type="GO" id="GO:0005524">
    <property type="term" value="F:ATP binding"/>
    <property type="evidence" value="ECO:0007669"/>
    <property type="project" value="InterPro"/>
</dbReference>
<dbReference type="InterPro" id="IPR027417">
    <property type="entry name" value="P-loop_NTPase"/>
</dbReference>
<dbReference type="InterPro" id="IPR025662">
    <property type="entry name" value="Sigma_54_int_dom_ATP-bd_1"/>
</dbReference>
<dbReference type="Proteomes" id="UP000176204">
    <property type="component" value="Chromosome I"/>
</dbReference>
<dbReference type="OrthoDB" id="7503064at2"/>
<dbReference type="InterPro" id="IPR003959">
    <property type="entry name" value="ATPase_AAA_core"/>
</dbReference>
<reference evidence="3" key="1">
    <citation type="submission" date="2016-09" db="EMBL/GenBank/DDBJ databases">
        <authorList>
            <person name="Koehorst J."/>
        </authorList>
    </citation>
    <scope>NUCLEOTIDE SEQUENCE [LARGE SCALE GENOMIC DNA]</scope>
</reference>